<dbReference type="PROSITE" id="PS00018">
    <property type="entry name" value="EF_HAND_1"/>
    <property type="match status" value="1"/>
</dbReference>
<accession>A0A1M4W350</accession>
<evidence type="ECO:0000259" key="9">
    <source>
        <dbReference type="Pfam" id="PF07715"/>
    </source>
</evidence>
<dbReference type="PROSITE" id="PS52016">
    <property type="entry name" value="TONB_DEPENDENT_REC_3"/>
    <property type="match status" value="1"/>
</dbReference>
<keyword evidence="4 7" id="KW-0812">Transmembrane</keyword>
<dbReference type="Pfam" id="PF13715">
    <property type="entry name" value="CarbopepD_reg_2"/>
    <property type="match status" value="1"/>
</dbReference>
<dbReference type="InterPro" id="IPR037066">
    <property type="entry name" value="Plug_dom_sf"/>
</dbReference>
<dbReference type="Proteomes" id="UP000184164">
    <property type="component" value="Unassembled WGS sequence"/>
</dbReference>
<feature type="signal peptide" evidence="8">
    <location>
        <begin position="1"/>
        <end position="22"/>
    </location>
</feature>
<dbReference type="NCBIfam" id="TIGR04056">
    <property type="entry name" value="OMP_RagA_SusC"/>
    <property type="match status" value="1"/>
</dbReference>
<evidence type="ECO:0000313" key="10">
    <source>
        <dbReference type="EMBL" id="SHE75570.1"/>
    </source>
</evidence>
<feature type="chain" id="PRO_5012951343" evidence="8">
    <location>
        <begin position="23"/>
        <end position="1084"/>
    </location>
</feature>
<keyword evidence="6 7" id="KW-0998">Cell outer membrane</keyword>
<dbReference type="Pfam" id="PF07715">
    <property type="entry name" value="Plug"/>
    <property type="match status" value="1"/>
</dbReference>
<comment type="similarity">
    <text evidence="7">Belongs to the TonB-dependent receptor family.</text>
</comment>
<dbReference type="OrthoDB" id="1019466at2"/>
<sequence length="1084" mass="121229">MKRIRTVLIIIVALSGCFATHAQEKIILRGRVLDKGDKTTIIGANVVEYDSDERVVNGTITNVNGDFVLQMANPENTVKVSVIGYKAQEIATEPGKTIVVELETADVALGEVTITAESRSTGGLTNIEERDRASSSVKVDLMDMQDVGVLSAADALQGKVSGLDIISASGDPGSGSQLVIRGLSSMGNSQPLIVIDGIPQFRVTTDFDLSSADSEDISNLINIALQDIKSIEVLKDAASTAIYGSRGADGVLLIETKKGRMGKVQFDYQYKYNLNVQPPAIPMLNGDEYIMLQLEEWHNSQGAFDIPPEIAYDRDYSDFYNYSANTDWLKEITQNGATHDHYFSISGGGEKTRYFTSFSYVDEEGTTISTRSRRFSSRVNLDYFLSRKLLFQIKFNYINNFRDNNVSIQGSYWRARNVREMAYIKAPNMSVWERNYEGYYTGEYFTPINSYQGDGVTYFNPVAVALLGMNDQTTNRLENTFMLQYRINDWLTFRETISFQYEGSKSKNYLPYNAIGADWLAWNVNKAEESNNLSNSIRTETQLAFSSPFQNEDHSLSGALTWLTDQSGYEWMNLQGNKTPSVDIKDPAIDPQINWIGTGSGENRLISGMGNINYKYLDRYLLQTILRADAHSSFGVNNRWGLFKGVSLGWRFSSEPFLNGADFLGESMFRLSWGVSGRQPSDVYARFASYESTGTGSYILNPAIAPTSIQLNNLRWETITSYNVGMEVSLFNERLYVEGDVYQKVTQDILFGGTNESSYYQIPTSSGYSGLKYLNGGEMTNTGWELMIDGRLVRTKDLLVSVNFNVSQNVNKFNKLPENFNTERSTSIGNGEYPQIVMEGEPIGSFFGFRYLGVWASDEDAVARDAAGDILFDGDGKPIPLQYTDTYIFKGGDPIYEDVNHDGKIDLNDVVYIGDSNPDFIGGFGTSVRYKNFDFSLGFHYRLGFDIINGIALQTEGMNDRNNQSKATLRRWRIQGQDEEGMLPRAYMNHPANNLGSDRYVEKGDFLRLNNVKIGYELGKNLCSKLGVRRATFALSARKLITFTKYTGQDPEIGQDASDPFWIGVDEARTPPPQVYTFSIGVGF</sequence>
<name>A0A1M4W350_9BACT</name>
<dbReference type="GO" id="GO:0009279">
    <property type="term" value="C:cell outer membrane"/>
    <property type="evidence" value="ECO:0007669"/>
    <property type="project" value="UniProtKB-SubCell"/>
</dbReference>
<evidence type="ECO:0000256" key="4">
    <source>
        <dbReference type="ARBA" id="ARBA00022692"/>
    </source>
</evidence>
<dbReference type="InterPro" id="IPR036942">
    <property type="entry name" value="Beta-barrel_TonB_sf"/>
</dbReference>
<keyword evidence="11" id="KW-1185">Reference proteome</keyword>
<feature type="domain" description="TonB-dependent receptor plug" evidence="9">
    <location>
        <begin position="133"/>
        <end position="251"/>
    </location>
</feature>
<dbReference type="InterPro" id="IPR023996">
    <property type="entry name" value="TonB-dep_OMP_SusC/RagA"/>
</dbReference>
<keyword evidence="2 7" id="KW-0813">Transport</keyword>
<comment type="subcellular location">
    <subcellularLocation>
        <location evidence="1 7">Cell outer membrane</location>
        <topology evidence="1 7">Multi-pass membrane protein</topology>
    </subcellularLocation>
</comment>
<dbReference type="InterPro" id="IPR008969">
    <property type="entry name" value="CarboxyPept-like_regulatory"/>
</dbReference>
<dbReference type="PROSITE" id="PS51257">
    <property type="entry name" value="PROKAR_LIPOPROTEIN"/>
    <property type="match status" value="1"/>
</dbReference>
<dbReference type="STRING" id="1484053.SAMN05444274_102299"/>
<dbReference type="AlphaFoldDB" id="A0A1M4W350"/>
<dbReference type="Gene3D" id="2.170.130.10">
    <property type="entry name" value="TonB-dependent receptor, plug domain"/>
    <property type="match status" value="1"/>
</dbReference>
<keyword evidence="3 7" id="KW-1134">Transmembrane beta strand</keyword>
<dbReference type="SUPFAM" id="SSF56935">
    <property type="entry name" value="Porins"/>
    <property type="match status" value="1"/>
</dbReference>
<dbReference type="Gene3D" id="2.40.170.20">
    <property type="entry name" value="TonB-dependent receptor, beta-barrel domain"/>
    <property type="match status" value="1"/>
</dbReference>
<keyword evidence="8" id="KW-0732">Signal</keyword>
<dbReference type="SUPFAM" id="SSF49464">
    <property type="entry name" value="Carboxypeptidase regulatory domain-like"/>
    <property type="match status" value="1"/>
</dbReference>
<dbReference type="InterPro" id="IPR018247">
    <property type="entry name" value="EF_Hand_1_Ca_BS"/>
</dbReference>
<reference evidence="10 11" key="1">
    <citation type="submission" date="2016-11" db="EMBL/GenBank/DDBJ databases">
        <authorList>
            <person name="Jaros S."/>
            <person name="Januszkiewicz K."/>
            <person name="Wedrychowicz H."/>
        </authorList>
    </citation>
    <scope>NUCLEOTIDE SEQUENCE [LARGE SCALE GENOMIC DNA]</scope>
    <source>
        <strain evidence="10 11">DSM 26910</strain>
    </source>
</reference>
<evidence type="ECO:0000256" key="2">
    <source>
        <dbReference type="ARBA" id="ARBA00022448"/>
    </source>
</evidence>
<evidence type="ECO:0000256" key="8">
    <source>
        <dbReference type="SAM" id="SignalP"/>
    </source>
</evidence>
<evidence type="ECO:0000256" key="1">
    <source>
        <dbReference type="ARBA" id="ARBA00004571"/>
    </source>
</evidence>
<gene>
    <name evidence="10" type="ORF">SAMN05444274_102299</name>
</gene>
<evidence type="ECO:0000313" key="11">
    <source>
        <dbReference type="Proteomes" id="UP000184164"/>
    </source>
</evidence>
<dbReference type="NCBIfam" id="TIGR04057">
    <property type="entry name" value="SusC_RagA_signa"/>
    <property type="match status" value="1"/>
</dbReference>
<evidence type="ECO:0000256" key="7">
    <source>
        <dbReference type="PROSITE-ProRule" id="PRU01360"/>
    </source>
</evidence>
<evidence type="ECO:0000256" key="5">
    <source>
        <dbReference type="ARBA" id="ARBA00023136"/>
    </source>
</evidence>
<organism evidence="10 11">
    <name type="scientific">Mariniphaga anaerophila</name>
    <dbReference type="NCBI Taxonomy" id="1484053"/>
    <lineage>
        <taxon>Bacteria</taxon>
        <taxon>Pseudomonadati</taxon>
        <taxon>Bacteroidota</taxon>
        <taxon>Bacteroidia</taxon>
        <taxon>Marinilabiliales</taxon>
        <taxon>Prolixibacteraceae</taxon>
        <taxon>Mariniphaga</taxon>
    </lineage>
</organism>
<dbReference type="InterPro" id="IPR023997">
    <property type="entry name" value="TonB-dep_OMP_SusC/RagA_CS"/>
</dbReference>
<protein>
    <submittedName>
        <fullName evidence="10">TonB-linked outer membrane protein, SusC/RagA family</fullName>
    </submittedName>
</protein>
<dbReference type="EMBL" id="FQUM01000002">
    <property type="protein sequence ID" value="SHE75570.1"/>
    <property type="molecule type" value="Genomic_DNA"/>
</dbReference>
<proteinExistence type="inferred from homology"/>
<dbReference type="InterPro" id="IPR039426">
    <property type="entry name" value="TonB-dep_rcpt-like"/>
</dbReference>
<dbReference type="InterPro" id="IPR012910">
    <property type="entry name" value="Plug_dom"/>
</dbReference>
<dbReference type="RefSeq" id="WP_072999408.1">
    <property type="nucleotide sequence ID" value="NZ_FQUM01000002.1"/>
</dbReference>
<evidence type="ECO:0000256" key="3">
    <source>
        <dbReference type="ARBA" id="ARBA00022452"/>
    </source>
</evidence>
<keyword evidence="5 7" id="KW-0472">Membrane</keyword>
<evidence type="ECO:0000256" key="6">
    <source>
        <dbReference type="ARBA" id="ARBA00023237"/>
    </source>
</evidence>